<dbReference type="InterPro" id="IPR003231">
    <property type="entry name" value="ACP"/>
</dbReference>
<dbReference type="InterPro" id="IPR009081">
    <property type="entry name" value="PP-bd_ACP"/>
</dbReference>
<dbReference type="GO" id="GO:0000036">
    <property type="term" value="F:acyl carrier activity"/>
    <property type="evidence" value="ECO:0007669"/>
    <property type="project" value="InterPro"/>
</dbReference>
<comment type="subcellular location">
    <subcellularLocation>
        <location evidence="1">Plastid</location>
        <location evidence="1">Chloroplast</location>
    </subcellularLocation>
</comment>
<comment type="caution">
    <text evidence="14">The sequence shown here is derived from an EMBL/GenBank/DDBJ whole genome shotgun (WGS) entry which is preliminary data.</text>
</comment>
<sequence length="138" mass="15029">MATLSAAFASWKPAASFINQTKGLTYPAKVASIGTSRLNFPSSRSSRLHIRCAAKPEIVNKVLEIVKRQLALSNETSLAPESKFSEIGADSLDTVEIVMCLEEEFSISIDEDNSQNINTIQDAADLIDQLVQQKTEVA</sequence>
<dbReference type="EMBL" id="JACMSC010000011">
    <property type="protein sequence ID" value="KAG6499623.1"/>
    <property type="molecule type" value="Genomic_DNA"/>
</dbReference>
<keyword evidence="9" id="KW-0809">Transit peptide</keyword>
<evidence type="ECO:0000256" key="4">
    <source>
        <dbReference type="ARBA" id="ARBA00022516"/>
    </source>
</evidence>
<feature type="domain" description="Carrier" evidence="13">
    <location>
        <begin position="56"/>
        <end position="131"/>
    </location>
</feature>
<evidence type="ECO:0000256" key="2">
    <source>
        <dbReference type="ARBA" id="ARBA00010930"/>
    </source>
</evidence>
<dbReference type="PANTHER" id="PTHR46153:SF11">
    <property type="entry name" value="ACYL CARRIER PROTEIN 4, CHLOROPLASTIC"/>
    <property type="match status" value="1"/>
</dbReference>
<reference evidence="14 15" key="1">
    <citation type="submission" date="2020-08" db="EMBL/GenBank/DDBJ databases">
        <title>Plant Genome Project.</title>
        <authorList>
            <person name="Zhang R.-G."/>
        </authorList>
    </citation>
    <scope>NUCLEOTIDE SEQUENCE [LARGE SCALE GENOMIC DNA]</scope>
    <source>
        <tissue evidence="14">Rhizome</tissue>
    </source>
</reference>
<dbReference type="OrthoDB" id="448946at2759"/>
<evidence type="ECO:0000256" key="9">
    <source>
        <dbReference type="ARBA" id="ARBA00022946"/>
    </source>
</evidence>
<evidence type="ECO:0000256" key="1">
    <source>
        <dbReference type="ARBA" id="ARBA00004229"/>
    </source>
</evidence>
<dbReference type="Proteomes" id="UP000734854">
    <property type="component" value="Unassembled WGS sequence"/>
</dbReference>
<keyword evidence="11 12" id="KW-0275">Fatty acid biosynthesis</keyword>
<keyword evidence="5" id="KW-0150">Chloroplast</keyword>
<keyword evidence="7" id="KW-0934">Plastid</keyword>
<dbReference type="AlphaFoldDB" id="A0A8J5G275"/>
<keyword evidence="6" id="KW-0597">Phosphoprotein</keyword>
<evidence type="ECO:0000256" key="7">
    <source>
        <dbReference type="ARBA" id="ARBA00022640"/>
    </source>
</evidence>
<name>A0A8J5G275_ZINOF</name>
<keyword evidence="8" id="KW-0276">Fatty acid metabolism</keyword>
<evidence type="ECO:0000259" key="13">
    <source>
        <dbReference type="PROSITE" id="PS50075"/>
    </source>
</evidence>
<dbReference type="Pfam" id="PF00550">
    <property type="entry name" value="PP-binding"/>
    <property type="match status" value="1"/>
</dbReference>
<dbReference type="GO" id="GO:0009507">
    <property type="term" value="C:chloroplast"/>
    <property type="evidence" value="ECO:0007669"/>
    <property type="project" value="UniProtKB-SubCell"/>
</dbReference>
<dbReference type="PROSITE" id="PS50075">
    <property type="entry name" value="CARRIER"/>
    <property type="match status" value="1"/>
</dbReference>
<evidence type="ECO:0000256" key="3">
    <source>
        <dbReference type="ARBA" id="ARBA00022450"/>
    </source>
</evidence>
<keyword evidence="3 12" id="KW-0596">Phosphopantetheine</keyword>
<protein>
    <recommendedName>
        <fullName evidence="12">Acyl carrier protein</fullName>
    </recommendedName>
</protein>
<keyword evidence="4 12" id="KW-0444">Lipid biosynthesis</keyword>
<evidence type="ECO:0000256" key="11">
    <source>
        <dbReference type="ARBA" id="ARBA00023160"/>
    </source>
</evidence>
<dbReference type="InterPro" id="IPR006162">
    <property type="entry name" value="Ppantetheine_attach_site"/>
</dbReference>
<keyword evidence="15" id="KW-1185">Reference proteome</keyword>
<evidence type="ECO:0000313" key="14">
    <source>
        <dbReference type="EMBL" id="KAG6499623.1"/>
    </source>
</evidence>
<dbReference type="HAMAP" id="MF_01217">
    <property type="entry name" value="Acyl_carrier"/>
    <property type="match status" value="1"/>
</dbReference>
<dbReference type="InterPro" id="IPR044813">
    <property type="entry name" value="ACP_chloroplastic"/>
</dbReference>
<comment type="function">
    <text evidence="12">Carrier of the growing fatty acid chain in fatty acid biosynthesis.</text>
</comment>
<gene>
    <name evidence="14" type="ORF">ZIOFF_039413</name>
</gene>
<dbReference type="PANTHER" id="PTHR46153">
    <property type="entry name" value="ACYL CARRIER PROTEIN"/>
    <property type="match status" value="1"/>
</dbReference>
<comment type="similarity">
    <text evidence="2">Belongs to the acyl carrier protein (ACP) family.</text>
</comment>
<evidence type="ECO:0000313" key="15">
    <source>
        <dbReference type="Proteomes" id="UP000734854"/>
    </source>
</evidence>
<accession>A0A8J5G275</accession>
<evidence type="ECO:0000256" key="6">
    <source>
        <dbReference type="ARBA" id="ARBA00022553"/>
    </source>
</evidence>
<evidence type="ECO:0000256" key="12">
    <source>
        <dbReference type="RuleBase" id="RU000722"/>
    </source>
</evidence>
<evidence type="ECO:0000256" key="8">
    <source>
        <dbReference type="ARBA" id="ARBA00022832"/>
    </source>
</evidence>
<keyword evidence="10" id="KW-0443">Lipid metabolism</keyword>
<proteinExistence type="inferred from homology"/>
<dbReference type="PROSITE" id="PS00012">
    <property type="entry name" value="PHOSPHOPANTETHEINE"/>
    <property type="match status" value="1"/>
</dbReference>
<evidence type="ECO:0000256" key="5">
    <source>
        <dbReference type="ARBA" id="ARBA00022528"/>
    </source>
</evidence>
<organism evidence="14 15">
    <name type="scientific">Zingiber officinale</name>
    <name type="common">Ginger</name>
    <name type="synonym">Amomum zingiber</name>
    <dbReference type="NCBI Taxonomy" id="94328"/>
    <lineage>
        <taxon>Eukaryota</taxon>
        <taxon>Viridiplantae</taxon>
        <taxon>Streptophyta</taxon>
        <taxon>Embryophyta</taxon>
        <taxon>Tracheophyta</taxon>
        <taxon>Spermatophyta</taxon>
        <taxon>Magnoliopsida</taxon>
        <taxon>Liliopsida</taxon>
        <taxon>Zingiberales</taxon>
        <taxon>Zingiberaceae</taxon>
        <taxon>Zingiber</taxon>
    </lineage>
</organism>
<evidence type="ECO:0000256" key="10">
    <source>
        <dbReference type="ARBA" id="ARBA00023098"/>
    </source>
</evidence>